<evidence type="ECO:0000256" key="4">
    <source>
        <dbReference type="ARBA" id="ARBA00023180"/>
    </source>
</evidence>
<name>A0A8T2S376_CERRI</name>
<keyword evidence="3" id="KW-0677">Repeat</keyword>
<dbReference type="InterPro" id="IPR001611">
    <property type="entry name" value="Leu-rich_rpt"/>
</dbReference>
<protein>
    <submittedName>
        <fullName evidence="7">Uncharacterized protein</fullName>
    </submittedName>
</protein>
<accession>A0A8T2S376</accession>
<feature type="region of interest" description="Disordered" evidence="5">
    <location>
        <begin position="493"/>
        <end position="521"/>
    </location>
</feature>
<keyword evidence="6" id="KW-1133">Transmembrane helix</keyword>
<dbReference type="AlphaFoldDB" id="A0A8T2S376"/>
<keyword evidence="2" id="KW-0732">Signal</keyword>
<reference evidence="7 8" key="1">
    <citation type="submission" date="2021-08" db="EMBL/GenBank/DDBJ databases">
        <title>WGS assembly of Ceratopteris richardii.</title>
        <authorList>
            <person name="Marchant D.B."/>
            <person name="Chen G."/>
            <person name="Jenkins J."/>
            <person name="Shu S."/>
            <person name="Leebens-Mack J."/>
            <person name="Grimwood J."/>
            <person name="Schmutz J."/>
            <person name="Soltis P."/>
            <person name="Soltis D."/>
            <person name="Chen Z.-H."/>
        </authorList>
    </citation>
    <scope>NUCLEOTIDE SEQUENCE [LARGE SCALE GENOMIC DNA]</scope>
    <source>
        <strain evidence="7">Whitten #5841</strain>
        <tissue evidence="7">Leaf</tissue>
    </source>
</reference>
<keyword evidence="6" id="KW-0472">Membrane</keyword>
<evidence type="ECO:0000256" key="5">
    <source>
        <dbReference type="SAM" id="MobiDB-lite"/>
    </source>
</evidence>
<keyword evidence="6" id="KW-0812">Transmembrane</keyword>
<dbReference type="OrthoDB" id="676979at2759"/>
<dbReference type="EMBL" id="CM035428">
    <property type="protein sequence ID" value="KAH7302464.1"/>
    <property type="molecule type" value="Genomic_DNA"/>
</dbReference>
<dbReference type="PANTHER" id="PTHR48064">
    <property type="entry name" value="OS01G0750400 PROTEIN"/>
    <property type="match status" value="1"/>
</dbReference>
<dbReference type="InterPro" id="IPR053038">
    <property type="entry name" value="RLP_Defense"/>
</dbReference>
<organism evidence="7 8">
    <name type="scientific">Ceratopteris richardii</name>
    <name type="common">Triangle waterfern</name>
    <dbReference type="NCBI Taxonomy" id="49495"/>
    <lineage>
        <taxon>Eukaryota</taxon>
        <taxon>Viridiplantae</taxon>
        <taxon>Streptophyta</taxon>
        <taxon>Embryophyta</taxon>
        <taxon>Tracheophyta</taxon>
        <taxon>Polypodiopsida</taxon>
        <taxon>Polypodiidae</taxon>
        <taxon>Polypodiales</taxon>
        <taxon>Pteridineae</taxon>
        <taxon>Pteridaceae</taxon>
        <taxon>Parkerioideae</taxon>
        <taxon>Ceratopteris</taxon>
    </lineage>
</organism>
<comment type="caution">
    <text evidence="7">The sequence shown here is derived from an EMBL/GenBank/DDBJ whole genome shotgun (WGS) entry which is preliminary data.</text>
</comment>
<proteinExistence type="predicted"/>
<feature type="compositionally biased region" description="Pro residues" evidence="5">
    <location>
        <begin position="139"/>
        <end position="155"/>
    </location>
</feature>
<evidence type="ECO:0000256" key="6">
    <source>
        <dbReference type="SAM" id="Phobius"/>
    </source>
</evidence>
<keyword evidence="1" id="KW-0433">Leucine-rich repeat</keyword>
<dbReference type="PRINTS" id="PR00019">
    <property type="entry name" value="LEURICHRPT"/>
</dbReference>
<dbReference type="EMBL" id="CM035428">
    <property type="protein sequence ID" value="KAH7302461.1"/>
    <property type="molecule type" value="Genomic_DNA"/>
</dbReference>
<dbReference type="EMBL" id="CM035428">
    <property type="protein sequence ID" value="KAH7302462.1"/>
    <property type="molecule type" value="Genomic_DNA"/>
</dbReference>
<evidence type="ECO:0000313" key="8">
    <source>
        <dbReference type="Proteomes" id="UP000825935"/>
    </source>
</evidence>
<keyword evidence="8" id="KW-1185">Reference proteome</keyword>
<dbReference type="PANTHER" id="PTHR48064:SF1">
    <property type="entry name" value="RECEPTOR-LIKE PROTEIN 51-RELATED"/>
    <property type="match status" value="1"/>
</dbReference>
<dbReference type="Pfam" id="PF00560">
    <property type="entry name" value="LRR_1"/>
    <property type="match status" value="1"/>
</dbReference>
<dbReference type="FunFam" id="3.80.10.10:FF:000041">
    <property type="entry name" value="LRR receptor-like serine/threonine-protein kinase ERECTA"/>
    <property type="match status" value="1"/>
</dbReference>
<sequence length="554" mass="59064">MPSSKFYRDNISACACPVPTEPTKRAAAGLDSPSSSAQFSNNSLVFNGRMRHCVLLSPPAFLDSVSSSQPHRSSSVVRQAGSLKHLFAGGTGSERFGGLFLHKAVPGRAMSGYWRHWTLFFALQLLLHQNLNVSTAAVPPKPSPALSPSTSPAPAPATLHTPAPTTGGNGTLDSAQARALALLGISVGRDPCNTALQRNVICDSSAPYKHVIFLHLEYCAMDQVFPASAWDNLTTLQSLYFSDCPARQMLLPKQLVETVTTLQVVASLGRSVDNPLAQGLTGVWLSKFYNARKLAVQDVVVNVSTLGFILGNMSHLQELTFSNTNLTGPLPTKWMSTGLMSLEVSGNDLEGGIPVSITHLTKLSMLDLSSSNLSGPIPSTIGDLSLLQTLKLGSNKLRGQIPISLRNLSMLQYLDLSHNQLNGSMPEFLSNLPALRYLDLSNNNFRGQIPFNSSFIKSLNTVKLGNNALLCYNSSLISSKLVTGLQPCDSNGLPSTTSDGFSPSPSPEPESQGFSSSSHHSGPKRIVLIVAIALASIVGLIVIVVVLSRCCSSK</sequence>
<evidence type="ECO:0000256" key="2">
    <source>
        <dbReference type="ARBA" id="ARBA00022729"/>
    </source>
</evidence>
<dbReference type="EMBL" id="CM035428">
    <property type="protein sequence ID" value="KAH7302467.1"/>
    <property type="molecule type" value="Genomic_DNA"/>
</dbReference>
<dbReference type="Gene3D" id="3.80.10.10">
    <property type="entry name" value="Ribonuclease Inhibitor"/>
    <property type="match status" value="1"/>
</dbReference>
<evidence type="ECO:0000313" key="7">
    <source>
        <dbReference type="EMBL" id="KAH7302467.1"/>
    </source>
</evidence>
<dbReference type="SUPFAM" id="SSF52058">
    <property type="entry name" value="L domain-like"/>
    <property type="match status" value="1"/>
</dbReference>
<evidence type="ECO:0000256" key="3">
    <source>
        <dbReference type="ARBA" id="ARBA00022737"/>
    </source>
</evidence>
<dbReference type="EMBL" id="CM035428">
    <property type="protein sequence ID" value="KAH7302463.1"/>
    <property type="molecule type" value="Genomic_DNA"/>
</dbReference>
<dbReference type="Pfam" id="PF13855">
    <property type="entry name" value="LRR_8"/>
    <property type="match status" value="1"/>
</dbReference>
<dbReference type="OMA" id="GANQCDR"/>
<feature type="transmembrane region" description="Helical" evidence="6">
    <location>
        <begin position="526"/>
        <end position="547"/>
    </location>
</feature>
<feature type="compositionally biased region" description="Low complexity" evidence="5">
    <location>
        <begin position="156"/>
        <end position="166"/>
    </location>
</feature>
<dbReference type="EMBL" id="CM035428">
    <property type="protein sequence ID" value="KAH7302465.1"/>
    <property type="molecule type" value="Genomic_DNA"/>
</dbReference>
<feature type="region of interest" description="Disordered" evidence="5">
    <location>
        <begin position="137"/>
        <end position="171"/>
    </location>
</feature>
<dbReference type="EMBL" id="CM035428">
    <property type="protein sequence ID" value="KAH7302466.1"/>
    <property type="molecule type" value="Genomic_DNA"/>
</dbReference>
<gene>
    <name evidence="7" type="ORF">KP509_23G074600</name>
</gene>
<feature type="compositionally biased region" description="Low complexity" evidence="5">
    <location>
        <begin position="509"/>
        <end position="521"/>
    </location>
</feature>
<keyword evidence="4" id="KW-0325">Glycoprotein</keyword>
<dbReference type="InterPro" id="IPR032675">
    <property type="entry name" value="LRR_dom_sf"/>
</dbReference>
<dbReference type="Proteomes" id="UP000825935">
    <property type="component" value="Chromosome 23"/>
</dbReference>
<evidence type="ECO:0000256" key="1">
    <source>
        <dbReference type="ARBA" id="ARBA00022614"/>
    </source>
</evidence>
<dbReference type="EMBL" id="CM035428">
    <property type="protein sequence ID" value="KAH7302468.1"/>
    <property type="molecule type" value="Genomic_DNA"/>
</dbReference>